<evidence type="ECO:0000313" key="3">
    <source>
        <dbReference type="EMBL" id="QQG65380.1"/>
    </source>
</evidence>
<dbReference type="GO" id="GO:0000271">
    <property type="term" value="P:polysaccharide biosynthetic process"/>
    <property type="evidence" value="ECO:0007669"/>
    <property type="project" value="TreeGrafter"/>
</dbReference>
<keyword evidence="4" id="KW-1185">Reference proteome</keyword>
<keyword evidence="3" id="KW-0808">Transferase</keyword>
<dbReference type="GO" id="GO:0016747">
    <property type="term" value="F:acyltransferase activity, transferring groups other than amino-acyl groups"/>
    <property type="evidence" value="ECO:0007669"/>
    <property type="project" value="InterPro"/>
</dbReference>
<feature type="transmembrane region" description="Helical" evidence="1">
    <location>
        <begin position="263"/>
        <end position="284"/>
    </location>
</feature>
<keyword evidence="1" id="KW-1133">Transmembrane helix</keyword>
<keyword evidence="1" id="KW-0812">Transmembrane</keyword>
<gene>
    <name evidence="3" type="ORF">HP555_05625</name>
</gene>
<feature type="transmembrane region" description="Helical" evidence="1">
    <location>
        <begin position="21"/>
        <end position="42"/>
    </location>
</feature>
<dbReference type="InterPro" id="IPR050879">
    <property type="entry name" value="Acyltransferase_3"/>
</dbReference>
<accession>A0A7T5VCK0</accession>
<feature type="transmembrane region" description="Helical" evidence="1">
    <location>
        <begin position="319"/>
        <end position="340"/>
    </location>
</feature>
<dbReference type="PANTHER" id="PTHR23028:SF53">
    <property type="entry name" value="ACYL_TRANSF_3 DOMAIN-CONTAINING PROTEIN"/>
    <property type="match status" value="1"/>
</dbReference>
<protein>
    <submittedName>
        <fullName evidence="3">Acyltransferase</fullName>
    </submittedName>
</protein>
<sequence length="368" mass="41099">MPMRLADYAQGRDNNFNLIRIAAAYAVLVSHSFPLAHGSSAVEPFTQMLGMSLGTMAVDVFFFTSGFLITASLMHRQNVKQFIWARILRIYPALVVVVLLSVFCMGVYFTTQPLTAYLSDAKIYIYVLRSSTLITGVSQHLPGVFEHNPFDCTVNGSLWTLPYELKMYITLTCAWLLVRFVPNGRGRVFKVVLVLSAVIAGLLLILVHLHVVNTGGKSLRLFYMFFTGASFYMLREKVVLSRPVFAFFLLLLLGSSLHKEIFYISYVLVIGYCILFCAYVPSGVIRNYNKLGDYSYGLYVYAFPVQQSIAALVPGIAPLGMLVLSSATTLIFAVLSWSLVEKHALALKEFQPRALHFPVLLFSSRGKS</sequence>
<dbReference type="PANTHER" id="PTHR23028">
    <property type="entry name" value="ACETYLTRANSFERASE"/>
    <property type="match status" value="1"/>
</dbReference>
<dbReference type="GO" id="GO:0016020">
    <property type="term" value="C:membrane"/>
    <property type="evidence" value="ECO:0007669"/>
    <property type="project" value="TreeGrafter"/>
</dbReference>
<feature type="domain" description="Acyltransferase 3" evidence="2">
    <location>
        <begin position="14"/>
        <end position="335"/>
    </location>
</feature>
<name>A0A7T5VCK0_9BACT</name>
<keyword evidence="3" id="KW-0012">Acyltransferase</keyword>
<feature type="transmembrane region" description="Helical" evidence="1">
    <location>
        <begin position="48"/>
        <end position="69"/>
    </location>
</feature>
<feature type="transmembrane region" description="Helical" evidence="1">
    <location>
        <begin position="188"/>
        <end position="212"/>
    </location>
</feature>
<evidence type="ECO:0000259" key="2">
    <source>
        <dbReference type="Pfam" id="PF01757"/>
    </source>
</evidence>
<evidence type="ECO:0000313" key="4">
    <source>
        <dbReference type="Proteomes" id="UP000596092"/>
    </source>
</evidence>
<feature type="transmembrane region" description="Helical" evidence="1">
    <location>
        <begin position="239"/>
        <end position="257"/>
    </location>
</feature>
<dbReference type="Pfam" id="PF01757">
    <property type="entry name" value="Acyl_transf_3"/>
    <property type="match status" value="1"/>
</dbReference>
<dbReference type="Proteomes" id="UP000596092">
    <property type="component" value="Chromosome"/>
</dbReference>
<organism evidence="3 4">
    <name type="scientific">Desulfobulbus oligotrophicus</name>
    <dbReference type="NCBI Taxonomy" id="1909699"/>
    <lineage>
        <taxon>Bacteria</taxon>
        <taxon>Pseudomonadati</taxon>
        <taxon>Thermodesulfobacteriota</taxon>
        <taxon>Desulfobulbia</taxon>
        <taxon>Desulfobulbales</taxon>
        <taxon>Desulfobulbaceae</taxon>
        <taxon>Desulfobulbus</taxon>
    </lineage>
</organism>
<feature type="transmembrane region" description="Helical" evidence="1">
    <location>
        <begin position="165"/>
        <end position="181"/>
    </location>
</feature>
<dbReference type="EMBL" id="CP054140">
    <property type="protein sequence ID" value="QQG65380.1"/>
    <property type="molecule type" value="Genomic_DNA"/>
</dbReference>
<proteinExistence type="predicted"/>
<dbReference type="AlphaFoldDB" id="A0A7T5VCK0"/>
<dbReference type="InterPro" id="IPR002656">
    <property type="entry name" value="Acyl_transf_3_dom"/>
</dbReference>
<dbReference type="KEGG" id="dog:HP555_05625"/>
<reference evidence="3 4" key="1">
    <citation type="submission" date="2020-05" db="EMBL/GenBank/DDBJ databases">
        <title>Complete genome of Desulfobulbus oligotrophicus.</title>
        <authorList>
            <person name="Podar M."/>
        </authorList>
    </citation>
    <scope>NUCLEOTIDE SEQUENCE [LARGE SCALE GENOMIC DNA]</scope>
    <source>
        <strain evidence="3 4">Prop6</strain>
    </source>
</reference>
<evidence type="ECO:0000256" key="1">
    <source>
        <dbReference type="SAM" id="Phobius"/>
    </source>
</evidence>
<keyword evidence="1" id="KW-0472">Membrane</keyword>
<feature type="transmembrane region" description="Helical" evidence="1">
    <location>
        <begin position="90"/>
        <end position="109"/>
    </location>
</feature>